<keyword evidence="8 16" id="KW-0560">Oxidoreductase</keyword>
<feature type="binding site" evidence="14">
    <location>
        <begin position="182"/>
        <end position="189"/>
    </location>
    <ligand>
        <name>NAD(+)</name>
        <dbReference type="ChEBI" id="CHEBI:57540"/>
    </ligand>
</feature>
<feature type="active site" description="Proton acceptor" evidence="13">
    <location>
        <position position="444"/>
    </location>
</feature>
<evidence type="ECO:0000256" key="11">
    <source>
        <dbReference type="ARBA" id="ARBA00023284"/>
    </source>
</evidence>
<dbReference type="PANTHER" id="PTHR22912:SF217">
    <property type="entry name" value="DIHYDROLIPOYL DEHYDROGENASE"/>
    <property type="match status" value="1"/>
</dbReference>
<dbReference type="Proteomes" id="UP000217265">
    <property type="component" value="Chromosome"/>
</dbReference>
<gene>
    <name evidence="19" type="primary">lpdA</name>
    <name evidence="19" type="ORF">CMV30_17065</name>
</gene>
<evidence type="ECO:0000313" key="20">
    <source>
        <dbReference type="Proteomes" id="UP000217265"/>
    </source>
</evidence>
<dbReference type="PROSITE" id="PS00076">
    <property type="entry name" value="PYRIDINE_REDOX_1"/>
    <property type="match status" value="1"/>
</dbReference>
<protein>
    <recommendedName>
        <fullName evidence="4 16">Dihydrolipoyl dehydrogenase</fullName>
        <ecNumber evidence="3 16">1.8.1.4</ecNumber>
    </recommendedName>
</protein>
<dbReference type="RefSeq" id="WP_096057149.1">
    <property type="nucleotide sequence ID" value="NZ_CP023344.1"/>
</dbReference>
<feature type="binding site" evidence="14">
    <location>
        <position position="272"/>
    </location>
    <ligand>
        <name>NAD(+)</name>
        <dbReference type="ChEBI" id="CHEBI:57540"/>
    </ligand>
</feature>
<feature type="disulfide bond" description="Redox-active" evidence="15">
    <location>
        <begin position="44"/>
        <end position="49"/>
    </location>
</feature>
<dbReference type="InterPro" id="IPR001100">
    <property type="entry name" value="Pyr_nuc-diS_OxRdtase"/>
</dbReference>
<feature type="domain" description="FAD/NAD(P)-binding" evidence="18">
    <location>
        <begin position="7"/>
        <end position="327"/>
    </location>
</feature>
<evidence type="ECO:0000259" key="18">
    <source>
        <dbReference type="Pfam" id="PF07992"/>
    </source>
</evidence>
<dbReference type="FunFam" id="3.30.390.30:FF:000001">
    <property type="entry name" value="Dihydrolipoyl dehydrogenase"/>
    <property type="match status" value="1"/>
</dbReference>
<dbReference type="Pfam" id="PF07992">
    <property type="entry name" value="Pyr_redox_2"/>
    <property type="match status" value="1"/>
</dbReference>
<dbReference type="InterPro" id="IPR006258">
    <property type="entry name" value="Lipoamide_DH"/>
</dbReference>
<dbReference type="Pfam" id="PF02852">
    <property type="entry name" value="Pyr_redox_dim"/>
    <property type="match status" value="1"/>
</dbReference>
<keyword evidence="20" id="KW-1185">Reference proteome</keyword>
<evidence type="ECO:0000256" key="3">
    <source>
        <dbReference type="ARBA" id="ARBA00012608"/>
    </source>
</evidence>
<dbReference type="EC" id="1.8.1.4" evidence="3 16"/>
<dbReference type="InterPro" id="IPR050151">
    <property type="entry name" value="Class-I_Pyr_Nuc-Dis_Oxidored"/>
</dbReference>
<keyword evidence="5" id="KW-0963">Cytoplasm</keyword>
<evidence type="ECO:0000259" key="17">
    <source>
        <dbReference type="Pfam" id="PF02852"/>
    </source>
</evidence>
<dbReference type="SUPFAM" id="SSF55424">
    <property type="entry name" value="FAD/NAD-linked reductases, dimerisation (C-terminal) domain"/>
    <property type="match status" value="1"/>
</dbReference>
<sequence length="465" mass="49802">MAETTEYDLIVIGGGPAGYAGAIRAGQLGKKVACIEMERAGGTCLNWGCIPTKALLKSADLYQKIKKSESFGISVKDVSFDFAKVMERSRGVATQMAKGVEFLFKKNKVDYIVGKAQVSAPGMVSVTEGEHKGKFFKTKNILIATGCKMRRIPGLEYDGVRVMTSREALANTKLPKSVIIVGAGAIGVEFAYFYNAFGTKVTLVEMLPQIVPVEDEEIAKTLHRSFEKQGIVIHTDTKCENFRVGADGVKVDLVKGDQKTEVEAELLLSAIGVVANVDGLLAGNVKPELEKNYLKVGDDYQTSIKGIYAAGDIIGPPWLAHVATFEAVSCVNGIFGHGKPKRVQKFPGCTYCQPQISSTGLTEKAAKEKKLDYKVGKFPFTASGKAVASADSEGFVKVITDAKTGEIYGAHIIGSEATELIAEYGLAIELEATVEEIHQTIHAHPTLSEAVMEAAAASLGEAIHI</sequence>
<evidence type="ECO:0000256" key="7">
    <source>
        <dbReference type="ARBA" id="ARBA00022827"/>
    </source>
</evidence>
<feature type="binding site" evidence="14">
    <location>
        <position position="205"/>
    </location>
    <ligand>
        <name>NAD(+)</name>
        <dbReference type="ChEBI" id="CHEBI:57540"/>
    </ligand>
</feature>
<evidence type="ECO:0000256" key="6">
    <source>
        <dbReference type="ARBA" id="ARBA00022630"/>
    </source>
</evidence>
<evidence type="ECO:0000256" key="4">
    <source>
        <dbReference type="ARBA" id="ARBA00016961"/>
    </source>
</evidence>
<dbReference type="PIRSF" id="PIRSF000350">
    <property type="entry name" value="Mercury_reductase_MerA"/>
    <property type="match status" value="1"/>
</dbReference>
<dbReference type="PRINTS" id="PR00368">
    <property type="entry name" value="FADPNR"/>
</dbReference>
<reference evidence="19 20" key="1">
    <citation type="submission" date="2017-09" db="EMBL/GenBank/DDBJ databases">
        <title>Complete genome sequence of Verrucomicrobial strain HZ-65, isolated from freshwater.</title>
        <authorList>
            <person name="Choi A."/>
        </authorList>
    </citation>
    <scope>NUCLEOTIDE SEQUENCE [LARGE SCALE GENOMIC DNA]</scope>
    <source>
        <strain evidence="19 20">HZ-65</strain>
    </source>
</reference>
<dbReference type="InterPro" id="IPR036188">
    <property type="entry name" value="FAD/NAD-bd_sf"/>
</dbReference>
<evidence type="ECO:0000256" key="8">
    <source>
        <dbReference type="ARBA" id="ARBA00023002"/>
    </source>
</evidence>
<evidence type="ECO:0000256" key="13">
    <source>
        <dbReference type="PIRSR" id="PIRSR000350-2"/>
    </source>
</evidence>
<evidence type="ECO:0000256" key="16">
    <source>
        <dbReference type="RuleBase" id="RU003692"/>
    </source>
</evidence>
<evidence type="ECO:0000256" key="9">
    <source>
        <dbReference type="ARBA" id="ARBA00023027"/>
    </source>
</evidence>
<dbReference type="GO" id="GO:0006103">
    <property type="term" value="P:2-oxoglutarate metabolic process"/>
    <property type="evidence" value="ECO:0007669"/>
    <property type="project" value="TreeGrafter"/>
</dbReference>
<feature type="binding site" evidence="14">
    <location>
        <position position="53"/>
    </location>
    <ligand>
        <name>FAD</name>
        <dbReference type="ChEBI" id="CHEBI:57692"/>
    </ligand>
</feature>
<evidence type="ECO:0000256" key="12">
    <source>
        <dbReference type="ARBA" id="ARBA00049187"/>
    </source>
</evidence>
<keyword evidence="10" id="KW-1015">Disulfide bond</keyword>
<dbReference type="GO" id="GO:0004148">
    <property type="term" value="F:dihydrolipoyl dehydrogenase (NADH) activity"/>
    <property type="evidence" value="ECO:0007669"/>
    <property type="project" value="UniProtKB-EC"/>
</dbReference>
<dbReference type="PRINTS" id="PR00411">
    <property type="entry name" value="PNDRDTASEI"/>
</dbReference>
<dbReference type="Gene3D" id="3.30.390.30">
    <property type="match status" value="1"/>
</dbReference>
<keyword evidence="7 14" id="KW-0274">FAD</keyword>
<keyword evidence="14" id="KW-0547">Nucleotide-binding</keyword>
<dbReference type="InterPro" id="IPR016156">
    <property type="entry name" value="FAD/NAD-linked_Rdtase_dimer_sf"/>
</dbReference>
<organism evidence="19 20">
    <name type="scientific">Nibricoccus aquaticus</name>
    <dbReference type="NCBI Taxonomy" id="2576891"/>
    <lineage>
        <taxon>Bacteria</taxon>
        <taxon>Pseudomonadati</taxon>
        <taxon>Verrucomicrobiota</taxon>
        <taxon>Opitutia</taxon>
        <taxon>Opitutales</taxon>
        <taxon>Opitutaceae</taxon>
        <taxon>Nibricoccus</taxon>
    </lineage>
</organism>
<dbReference type="Gene3D" id="3.50.50.60">
    <property type="entry name" value="FAD/NAD(P)-binding domain"/>
    <property type="match status" value="2"/>
</dbReference>
<comment type="similarity">
    <text evidence="2 16">Belongs to the class-I pyridine nucleotide-disulfide oxidoreductase family.</text>
</comment>
<feature type="binding site" evidence="14">
    <location>
        <position position="312"/>
    </location>
    <ligand>
        <name>FAD</name>
        <dbReference type="ChEBI" id="CHEBI:57692"/>
    </ligand>
</feature>
<keyword evidence="9 14" id="KW-0520">NAD</keyword>
<dbReference type="InterPro" id="IPR023753">
    <property type="entry name" value="FAD/NAD-binding_dom"/>
</dbReference>
<dbReference type="PANTHER" id="PTHR22912">
    <property type="entry name" value="DISULFIDE OXIDOREDUCTASE"/>
    <property type="match status" value="1"/>
</dbReference>
<dbReference type="SUPFAM" id="SSF51905">
    <property type="entry name" value="FAD/NAD(P)-binding domain"/>
    <property type="match status" value="1"/>
</dbReference>
<evidence type="ECO:0000256" key="10">
    <source>
        <dbReference type="ARBA" id="ARBA00023157"/>
    </source>
</evidence>
<dbReference type="NCBIfam" id="TIGR01350">
    <property type="entry name" value="lipoamide_DH"/>
    <property type="match status" value="1"/>
</dbReference>
<comment type="catalytic activity">
    <reaction evidence="12 16">
        <text>N(6)-[(R)-dihydrolipoyl]-L-lysyl-[protein] + NAD(+) = N(6)-[(R)-lipoyl]-L-lysyl-[protein] + NADH + H(+)</text>
        <dbReference type="Rhea" id="RHEA:15045"/>
        <dbReference type="Rhea" id="RHEA-COMP:10474"/>
        <dbReference type="Rhea" id="RHEA-COMP:10475"/>
        <dbReference type="ChEBI" id="CHEBI:15378"/>
        <dbReference type="ChEBI" id="CHEBI:57540"/>
        <dbReference type="ChEBI" id="CHEBI:57945"/>
        <dbReference type="ChEBI" id="CHEBI:83099"/>
        <dbReference type="ChEBI" id="CHEBI:83100"/>
        <dbReference type="EC" id="1.8.1.4"/>
    </reaction>
</comment>
<feature type="domain" description="Pyridine nucleotide-disulphide oxidoreductase dimerisation" evidence="17">
    <location>
        <begin position="347"/>
        <end position="455"/>
    </location>
</feature>
<dbReference type="InterPro" id="IPR004099">
    <property type="entry name" value="Pyr_nucl-diS_OxRdtase_dimer"/>
</dbReference>
<evidence type="ECO:0000256" key="1">
    <source>
        <dbReference type="ARBA" id="ARBA00004496"/>
    </source>
</evidence>
<comment type="cofactor">
    <cofactor evidence="14 16">
        <name>FAD</name>
        <dbReference type="ChEBI" id="CHEBI:57692"/>
    </cofactor>
    <text evidence="14 16">Binds 1 FAD per subunit.</text>
</comment>
<comment type="miscellaneous">
    <text evidence="16">The active site is a redox-active disulfide bond.</text>
</comment>
<name>A0A290QE67_9BACT</name>
<keyword evidence="6 16" id="KW-0285">Flavoprotein</keyword>
<evidence type="ECO:0000256" key="14">
    <source>
        <dbReference type="PIRSR" id="PIRSR000350-3"/>
    </source>
</evidence>
<dbReference type="GO" id="GO:0050660">
    <property type="term" value="F:flavin adenine dinucleotide binding"/>
    <property type="evidence" value="ECO:0007669"/>
    <property type="project" value="InterPro"/>
</dbReference>
<evidence type="ECO:0000313" key="19">
    <source>
        <dbReference type="EMBL" id="ATC65520.1"/>
    </source>
</evidence>
<dbReference type="InterPro" id="IPR012999">
    <property type="entry name" value="Pyr_OxRdtase_I_AS"/>
</dbReference>
<dbReference type="AlphaFoldDB" id="A0A290QE67"/>
<dbReference type="OrthoDB" id="9800167at2"/>
<evidence type="ECO:0000256" key="5">
    <source>
        <dbReference type="ARBA" id="ARBA00022490"/>
    </source>
</evidence>
<dbReference type="EMBL" id="CP023344">
    <property type="protein sequence ID" value="ATC65520.1"/>
    <property type="molecule type" value="Genomic_DNA"/>
</dbReference>
<evidence type="ECO:0000256" key="2">
    <source>
        <dbReference type="ARBA" id="ARBA00007532"/>
    </source>
</evidence>
<accession>A0A290QE67</accession>
<dbReference type="KEGG" id="vbh:CMV30_17065"/>
<proteinExistence type="inferred from homology"/>
<dbReference type="GO" id="GO:0005737">
    <property type="term" value="C:cytoplasm"/>
    <property type="evidence" value="ECO:0007669"/>
    <property type="project" value="UniProtKB-SubCell"/>
</dbReference>
<comment type="subcellular location">
    <subcellularLocation>
        <location evidence="1">Cytoplasm</location>
    </subcellularLocation>
</comment>
<keyword evidence="11 16" id="KW-0676">Redox-active center</keyword>
<evidence type="ECO:0000256" key="15">
    <source>
        <dbReference type="PIRSR" id="PIRSR000350-4"/>
    </source>
</evidence>